<evidence type="ECO:0000256" key="1">
    <source>
        <dbReference type="ARBA" id="ARBA00022448"/>
    </source>
</evidence>
<feature type="domain" description="ABC transporter" evidence="4">
    <location>
        <begin position="2"/>
        <end position="225"/>
    </location>
</feature>
<dbReference type="Proteomes" id="UP001629536">
    <property type="component" value="Unassembled WGS sequence"/>
</dbReference>
<evidence type="ECO:0000313" key="6">
    <source>
        <dbReference type="Proteomes" id="UP001629536"/>
    </source>
</evidence>
<dbReference type="CDD" id="cd03230">
    <property type="entry name" value="ABC_DR_subfamily_A"/>
    <property type="match status" value="1"/>
</dbReference>
<comment type="caution">
    <text evidence="5">The sequence shown here is derived from an EMBL/GenBank/DDBJ whole genome shotgun (WGS) entry which is preliminary data.</text>
</comment>
<dbReference type="EMBL" id="JBFNFH010000008">
    <property type="protein sequence ID" value="MFM1524946.1"/>
    <property type="molecule type" value="Genomic_DNA"/>
</dbReference>
<reference evidence="5 6" key="1">
    <citation type="journal article" date="2024" name="Front. Microbiol.">
        <title>Pangenomic and biochemical analyses of Helcococcus ovis reveal widespread tetracycline resistance and a novel bacterial species, Helcococcus bovis.</title>
        <authorList>
            <person name="Cunha F."/>
            <person name="Zhai Y."/>
            <person name="Casaro S."/>
            <person name="Jones K.L."/>
            <person name="Hernandez M."/>
            <person name="Bisinotto R.S."/>
            <person name="Kariyawasam S."/>
            <person name="Brown M.B."/>
            <person name="Phillips A."/>
            <person name="Jeong K.C."/>
            <person name="Galvao K.N."/>
        </authorList>
    </citation>
    <scope>NUCLEOTIDE SEQUENCE [LARGE SCALE GENOMIC DNA]</scope>
    <source>
        <strain evidence="5 6">KG197</strain>
    </source>
</reference>
<dbReference type="SMART" id="SM00382">
    <property type="entry name" value="AAA"/>
    <property type="match status" value="1"/>
</dbReference>
<evidence type="ECO:0000256" key="3">
    <source>
        <dbReference type="ARBA" id="ARBA00022840"/>
    </source>
</evidence>
<keyword evidence="3 5" id="KW-0067">ATP-binding</keyword>
<dbReference type="GO" id="GO:0005524">
    <property type="term" value="F:ATP binding"/>
    <property type="evidence" value="ECO:0007669"/>
    <property type="project" value="UniProtKB-KW"/>
</dbReference>
<evidence type="ECO:0000313" key="5">
    <source>
        <dbReference type="EMBL" id="MFM1524946.1"/>
    </source>
</evidence>
<name>A0ABW9F6B1_9FIRM</name>
<dbReference type="Pfam" id="PF00005">
    <property type="entry name" value="ABC_tran"/>
    <property type="match status" value="1"/>
</dbReference>
<organism evidence="5 6">
    <name type="scientific">Helcococcus bovis</name>
    <dbReference type="NCBI Taxonomy" id="3153252"/>
    <lineage>
        <taxon>Bacteria</taxon>
        <taxon>Bacillati</taxon>
        <taxon>Bacillota</taxon>
        <taxon>Tissierellia</taxon>
        <taxon>Tissierellales</taxon>
        <taxon>Peptoniphilaceae</taxon>
        <taxon>Helcococcus</taxon>
    </lineage>
</organism>
<evidence type="ECO:0000259" key="4">
    <source>
        <dbReference type="PROSITE" id="PS50893"/>
    </source>
</evidence>
<keyword evidence="6" id="KW-1185">Reference proteome</keyword>
<gene>
    <name evidence="5" type="ORF">ABGF40_04595</name>
</gene>
<dbReference type="PANTHER" id="PTHR42939:SF1">
    <property type="entry name" value="ABC TRANSPORTER ATP-BINDING PROTEIN ALBC-RELATED"/>
    <property type="match status" value="1"/>
</dbReference>
<dbReference type="SUPFAM" id="SSF52540">
    <property type="entry name" value="P-loop containing nucleoside triphosphate hydrolases"/>
    <property type="match status" value="1"/>
</dbReference>
<keyword evidence="1" id="KW-0813">Transport</keyword>
<evidence type="ECO:0000256" key="2">
    <source>
        <dbReference type="ARBA" id="ARBA00022741"/>
    </source>
</evidence>
<dbReference type="PROSITE" id="PS50893">
    <property type="entry name" value="ABC_TRANSPORTER_2"/>
    <property type="match status" value="1"/>
</dbReference>
<protein>
    <submittedName>
        <fullName evidence="5">ABC transporter ATP-binding protein</fullName>
    </submittedName>
</protein>
<dbReference type="Gene3D" id="3.40.50.300">
    <property type="entry name" value="P-loop containing nucleotide triphosphate hydrolases"/>
    <property type="match status" value="1"/>
</dbReference>
<dbReference type="InterPro" id="IPR003439">
    <property type="entry name" value="ABC_transporter-like_ATP-bd"/>
</dbReference>
<dbReference type="InterPro" id="IPR027417">
    <property type="entry name" value="P-loop_NTPase"/>
</dbReference>
<accession>A0ABW9F6B1</accession>
<dbReference type="RefSeq" id="WP_408104418.1">
    <property type="nucleotide sequence ID" value="NZ_JBFNFH010000008.1"/>
</dbReference>
<keyword evidence="2" id="KW-0547">Nucleotide-binding</keyword>
<dbReference type="InterPro" id="IPR051782">
    <property type="entry name" value="ABC_Transporter_VariousFunc"/>
</dbReference>
<dbReference type="InterPro" id="IPR003593">
    <property type="entry name" value="AAA+_ATPase"/>
</dbReference>
<dbReference type="PANTHER" id="PTHR42939">
    <property type="entry name" value="ABC TRANSPORTER ATP-BINDING PROTEIN ALBC-RELATED"/>
    <property type="match status" value="1"/>
</dbReference>
<proteinExistence type="predicted"/>
<sequence length="233" mass="26349">MIKFSNVSKKYKGGTLGLDGLDLEIQNGKVIGILGPNGSGKTTFLKLLNGYLKPTNGEITIFNENIGPKTKSMVSYLPDMPFIPDDYTILEAKSLWKNFFDDFNENKFDELIEFMKLDQNARISELSKGMNEKFHLTLILSREAKIYVIDEPISGVDLVSRDVILNAILKNVEKDRILVITTHLVDEMESLFDDVVFLSKGKKILEGNAEQLREEKGKTIAEIFKDIYGVLVY</sequence>